<reference evidence="2" key="1">
    <citation type="journal article" date="2019" name="Int. J. Syst. Evol. Microbiol.">
        <title>The Global Catalogue of Microorganisms (GCM) 10K type strain sequencing project: providing services to taxonomists for standard genome sequencing and annotation.</title>
        <authorList>
            <consortium name="The Broad Institute Genomics Platform"/>
            <consortium name="The Broad Institute Genome Sequencing Center for Infectious Disease"/>
            <person name="Wu L."/>
            <person name="Ma J."/>
        </authorList>
    </citation>
    <scope>NUCLEOTIDE SEQUENCE [LARGE SCALE GENOMIC DNA]</scope>
    <source>
        <strain evidence="2">CGMCC 1.15772</strain>
    </source>
</reference>
<gene>
    <name evidence="1" type="ORF">ACFP81_04470</name>
</gene>
<comment type="caution">
    <text evidence="1">The sequence shown here is derived from an EMBL/GenBank/DDBJ whole genome shotgun (WGS) entry which is preliminary data.</text>
</comment>
<organism evidence="1 2">
    <name type="scientific">Deinococcus lacus</name>
    <dbReference type="NCBI Taxonomy" id="392561"/>
    <lineage>
        <taxon>Bacteria</taxon>
        <taxon>Thermotogati</taxon>
        <taxon>Deinococcota</taxon>
        <taxon>Deinococci</taxon>
        <taxon>Deinococcales</taxon>
        <taxon>Deinococcaceae</taxon>
        <taxon>Deinococcus</taxon>
    </lineage>
</organism>
<dbReference type="RefSeq" id="WP_380082341.1">
    <property type="nucleotide sequence ID" value="NZ_JBHSWD010000001.1"/>
</dbReference>
<name>A0ABW1YAP2_9DEIO</name>
<dbReference type="EMBL" id="JBHSWD010000001">
    <property type="protein sequence ID" value="MFC6591341.1"/>
    <property type="molecule type" value="Genomic_DNA"/>
</dbReference>
<accession>A0ABW1YAP2</accession>
<proteinExistence type="predicted"/>
<evidence type="ECO:0000313" key="2">
    <source>
        <dbReference type="Proteomes" id="UP001596297"/>
    </source>
</evidence>
<evidence type="ECO:0000313" key="1">
    <source>
        <dbReference type="EMBL" id="MFC6591341.1"/>
    </source>
</evidence>
<keyword evidence="2" id="KW-1185">Reference proteome</keyword>
<dbReference type="Proteomes" id="UP001596297">
    <property type="component" value="Unassembled WGS sequence"/>
</dbReference>
<protein>
    <submittedName>
        <fullName evidence="1">Uncharacterized protein</fullName>
    </submittedName>
</protein>
<sequence length="70" mass="7512">MLALAPHSPQSLERAAAAGQIGQAAQRRLAAVGHRLKLDLPDLPAQVTALATLAQALEPPRRQWFRRAAP</sequence>